<evidence type="ECO:0000313" key="2">
    <source>
        <dbReference type="Proteomes" id="UP000789366"/>
    </source>
</evidence>
<dbReference type="Proteomes" id="UP000789366">
    <property type="component" value="Unassembled WGS sequence"/>
</dbReference>
<sequence length="562" mass="65010">MQARTGFTMPLSSQGLHWTGFFHSENKRGGNRYTAKCKYCLVELNGKPKRLHQHILQCSDWPIPEKTAYLYKVAEESSSSRKHICDEDISVDPTIQEDDSMSESSILYPHQETIVKWFAPSLSQAQSEKLYQKLLKAMIYRNNSFYLVENLYFQDFLNELNPSYHLLSRNMAKRHLLTKMFSDHTLEKLNTLPTLTDLTISHNRWTDNSGNSIYGFMVLKECQEFVLDIQNLSAYHHTAEFLQNKHCLSLSETSNLKYPKIKSTNVKNLIRDKYHFATNDVLAKVIKPVVNAIGRLESNDSTLADVFKELIYIHQQISQLEVSLANFKTYALSIISKHAREFDYDIYFVVLFLSPAYKQLAISKKINEETISHAILELARVWGFNKRDAGLLYKELIDYKNNDPLFDNLPLGCAPLLHQFAMKLLAIVPHSASCERLFSMLGLVKTKIRNKLMPENLSIIGQLRNELQKTVPKVKNKIKKSIPDPSPYDDRSVNIFFDEDNQIEKLNELEKLDEELEVITEQNNLSIMDEFFDFTALKRDQEVLEQDSLQVNSELNDSARNK</sequence>
<protein>
    <submittedName>
        <fullName evidence="1">14505_t:CDS:1</fullName>
    </submittedName>
</protein>
<dbReference type="EMBL" id="CAJVPW010010559">
    <property type="protein sequence ID" value="CAG8616873.1"/>
    <property type="molecule type" value="Genomic_DNA"/>
</dbReference>
<reference evidence="1" key="1">
    <citation type="submission" date="2021-06" db="EMBL/GenBank/DDBJ databases">
        <authorList>
            <person name="Kallberg Y."/>
            <person name="Tangrot J."/>
            <person name="Rosling A."/>
        </authorList>
    </citation>
    <scope>NUCLEOTIDE SEQUENCE</scope>
    <source>
        <strain evidence="1">28 12/20/2015</strain>
    </source>
</reference>
<proteinExistence type="predicted"/>
<feature type="non-terminal residue" evidence="1">
    <location>
        <position position="562"/>
    </location>
</feature>
<organism evidence="1 2">
    <name type="scientific">Cetraspora pellucida</name>
    <dbReference type="NCBI Taxonomy" id="1433469"/>
    <lineage>
        <taxon>Eukaryota</taxon>
        <taxon>Fungi</taxon>
        <taxon>Fungi incertae sedis</taxon>
        <taxon>Mucoromycota</taxon>
        <taxon>Glomeromycotina</taxon>
        <taxon>Glomeromycetes</taxon>
        <taxon>Diversisporales</taxon>
        <taxon>Gigasporaceae</taxon>
        <taxon>Cetraspora</taxon>
    </lineage>
</organism>
<keyword evidence="2" id="KW-1185">Reference proteome</keyword>
<gene>
    <name evidence="1" type="ORF">SPELUC_LOCUS7718</name>
</gene>
<evidence type="ECO:0000313" key="1">
    <source>
        <dbReference type="EMBL" id="CAG8616873.1"/>
    </source>
</evidence>
<comment type="caution">
    <text evidence="1">The sequence shown here is derived from an EMBL/GenBank/DDBJ whole genome shotgun (WGS) entry which is preliminary data.</text>
</comment>
<name>A0ACA9MWS9_9GLOM</name>
<accession>A0ACA9MWS9</accession>